<organism evidence="3 4">
    <name type="scientific">Mycoemilia scoparia</name>
    <dbReference type="NCBI Taxonomy" id="417184"/>
    <lineage>
        <taxon>Eukaryota</taxon>
        <taxon>Fungi</taxon>
        <taxon>Fungi incertae sedis</taxon>
        <taxon>Zoopagomycota</taxon>
        <taxon>Kickxellomycotina</taxon>
        <taxon>Kickxellomycetes</taxon>
        <taxon>Kickxellales</taxon>
        <taxon>Kickxellaceae</taxon>
        <taxon>Mycoemilia</taxon>
    </lineage>
</organism>
<gene>
    <name evidence="3" type="ORF">H4219_000854</name>
</gene>
<evidence type="ECO:0000256" key="1">
    <source>
        <dbReference type="SAM" id="MobiDB-lite"/>
    </source>
</evidence>
<dbReference type="EMBL" id="JANBPU010000006">
    <property type="protein sequence ID" value="KAJ1921253.1"/>
    <property type="molecule type" value="Genomic_DNA"/>
</dbReference>
<feature type="region of interest" description="Disordered" evidence="1">
    <location>
        <begin position="156"/>
        <end position="175"/>
    </location>
</feature>
<dbReference type="GO" id="GO:0070475">
    <property type="term" value="P:rRNA base methylation"/>
    <property type="evidence" value="ECO:0007669"/>
    <property type="project" value="InterPro"/>
</dbReference>
<sequence length="293" mass="33179">MLKGKPKFKTPVQPKTPSIKKTSGPRYQFPYSKNDYILLVGEGNFSFSHSIAKTIGTGKNIVATAYDSESVVEEKYTNDAVNHIKELKDLGGTVLFDIDATKLEKRKILKNKRFTHIIFNFPHCLGIKDQDRNILSNQQLLLNFFNSASKLLTTPASQTVSNKDESLDEPSDFEENGAVPDLNRFGEIHVSLKSGLPYDNWDIRMLSRKAGLRSKVTMPFNLKWFPLYEHRRTLGFKDGLSKGGNQEIAEKNPKLYAFVIKESLDPQHPQNQDNDGSKKRNRDGHSEDSDSDD</sequence>
<proteinExistence type="predicted"/>
<dbReference type="Pfam" id="PF10354">
    <property type="entry name" value="BMT5-like"/>
    <property type="match status" value="1"/>
</dbReference>
<comment type="caution">
    <text evidence="3">The sequence shown here is derived from an EMBL/GenBank/DDBJ whole genome shotgun (WGS) entry which is preliminary data.</text>
</comment>
<reference evidence="3" key="1">
    <citation type="submission" date="2022-07" db="EMBL/GenBank/DDBJ databases">
        <title>Phylogenomic reconstructions and comparative analyses of Kickxellomycotina fungi.</title>
        <authorList>
            <person name="Reynolds N.K."/>
            <person name="Stajich J.E."/>
            <person name="Barry K."/>
            <person name="Grigoriev I.V."/>
            <person name="Crous P."/>
            <person name="Smith M.E."/>
        </authorList>
    </citation>
    <scope>NUCLEOTIDE SEQUENCE</scope>
    <source>
        <strain evidence="3">NBRC 100468</strain>
    </source>
</reference>
<keyword evidence="4" id="KW-1185">Reference proteome</keyword>
<accession>A0A9W8A695</accession>
<dbReference type="AlphaFoldDB" id="A0A9W8A695"/>
<evidence type="ECO:0000259" key="2">
    <source>
        <dbReference type="Pfam" id="PF10354"/>
    </source>
</evidence>
<feature type="compositionally biased region" description="Acidic residues" evidence="1">
    <location>
        <begin position="166"/>
        <end position="175"/>
    </location>
</feature>
<dbReference type="GO" id="GO:0005737">
    <property type="term" value="C:cytoplasm"/>
    <property type="evidence" value="ECO:0007669"/>
    <property type="project" value="TreeGrafter"/>
</dbReference>
<feature type="compositionally biased region" description="Basic and acidic residues" evidence="1">
    <location>
        <begin position="275"/>
        <end position="293"/>
    </location>
</feature>
<dbReference type="PANTHER" id="PTHR11538">
    <property type="entry name" value="PHENYLALANYL-TRNA SYNTHETASE"/>
    <property type="match status" value="1"/>
</dbReference>
<feature type="region of interest" description="Disordered" evidence="1">
    <location>
        <begin position="1"/>
        <end position="24"/>
    </location>
</feature>
<protein>
    <recommendedName>
        <fullName evidence="2">25S rRNA (uridine-N(3))-methyltransferase BMT5-like domain-containing protein</fullName>
    </recommendedName>
</protein>
<feature type="region of interest" description="Disordered" evidence="1">
    <location>
        <begin position="261"/>
        <end position="293"/>
    </location>
</feature>
<name>A0A9W8A695_9FUNG</name>
<dbReference type="PANTHER" id="PTHR11538:SF26">
    <property type="entry name" value="FERREDOXIN-FOLD ANTICODON-BINDING DOMAIN-CONTAINING PROTEIN 1"/>
    <property type="match status" value="1"/>
</dbReference>
<dbReference type="GO" id="GO:0070042">
    <property type="term" value="F:rRNA (uridine-N3-)-methyltransferase activity"/>
    <property type="evidence" value="ECO:0007669"/>
    <property type="project" value="InterPro"/>
</dbReference>
<dbReference type="InterPro" id="IPR019446">
    <property type="entry name" value="BMT5-like"/>
</dbReference>
<feature type="domain" description="25S rRNA (uridine-N(3))-methyltransferase BMT5-like" evidence="2">
    <location>
        <begin position="38"/>
        <end position="232"/>
    </location>
</feature>
<evidence type="ECO:0000313" key="4">
    <source>
        <dbReference type="Proteomes" id="UP001150538"/>
    </source>
</evidence>
<dbReference type="Proteomes" id="UP001150538">
    <property type="component" value="Unassembled WGS sequence"/>
</dbReference>
<evidence type="ECO:0000313" key="3">
    <source>
        <dbReference type="EMBL" id="KAJ1921253.1"/>
    </source>
</evidence>
<dbReference type="OrthoDB" id="273345at2759"/>